<dbReference type="InterPro" id="IPR005119">
    <property type="entry name" value="LysR_subst-bd"/>
</dbReference>
<dbReference type="GO" id="GO:0003700">
    <property type="term" value="F:DNA-binding transcription factor activity"/>
    <property type="evidence" value="ECO:0007669"/>
    <property type="project" value="InterPro"/>
</dbReference>
<dbReference type="Gene3D" id="3.40.190.290">
    <property type="match status" value="1"/>
</dbReference>
<dbReference type="Proteomes" id="UP000290759">
    <property type="component" value="Unassembled WGS sequence"/>
</dbReference>
<evidence type="ECO:0000313" key="6">
    <source>
        <dbReference type="EMBL" id="RYC28704.1"/>
    </source>
</evidence>
<evidence type="ECO:0000313" key="7">
    <source>
        <dbReference type="Proteomes" id="UP000290759"/>
    </source>
</evidence>
<accession>A0A4V1RTS8</accession>
<dbReference type="SUPFAM" id="SSF53850">
    <property type="entry name" value="Periplasmic binding protein-like II"/>
    <property type="match status" value="1"/>
</dbReference>
<dbReference type="InterPro" id="IPR000847">
    <property type="entry name" value="LysR_HTH_N"/>
</dbReference>
<evidence type="ECO:0000256" key="4">
    <source>
        <dbReference type="ARBA" id="ARBA00023163"/>
    </source>
</evidence>
<evidence type="ECO:0000259" key="5">
    <source>
        <dbReference type="PROSITE" id="PS50931"/>
    </source>
</evidence>
<keyword evidence="2" id="KW-0805">Transcription regulation</keyword>
<reference evidence="6 7" key="1">
    <citation type="submission" date="2018-12" db="EMBL/GenBank/DDBJ databases">
        <authorList>
            <person name="Grouzdev D.S."/>
            <person name="Krutkina M.S."/>
        </authorList>
    </citation>
    <scope>NUCLEOTIDE SEQUENCE [LARGE SCALE GENOMIC DNA]</scope>
    <source>
        <strain evidence="6 7">RmlP026</strain>
    </source>
</reference>
<name>A0A4V1RTS8_9HYPH</name>
<dbReference type="EMBL" id="QYBB01000171">
    <property type="protein sequence ID" value="RYC28704.1"/>
    <property type="molecule type" value="Genomic_DNA"/>
</dbReference>
<gene>
    <name evidence="6" type="ORF">D3273_27920</name>
</gene>
<dbReference type="SUPFAM" id="SSF46785">
    <property type="entry name" value="Winged helix' DNA-binding domain"/>
    <property type="match status" value="1"/>
</dbReference>
<organism evidence="6 7">
    <name type="scientific">Lichenibacterium minor</name>
    <dbReference type="NCBI Taxonomy" id="2316528"/>
    <lineage>
        <taxon>Bacteria</taxon>
        <taxon>Pseudomonadati</taxon>
        <taxon>Pseudomonadota</taxon>
        <taxon>Alphaproteobacteria</taxon>
        <taxon>Hyphomicrobiales</taxon>
        <taxon>Lichenihabitantaceae</taxon>
        <taxon>Lichenibacterium</taxon>
    </lineage>
</organism>
<dbReference type="AlphaFoldDB" id="A0A4V1RTS8"/>
<dbReference type="InterPro" id="IPR058163">
    <property type="entry name" value="LysR-type_TF_proteobact-type"/>
</dbReference>
<keyword evidence="7" id="KW-1185">Reference proteome</keyword>
<evidence type="ECO:0000256" key="3">
    <source>
        <dbReference type="ARBA" id="ARBA00023125"/>
    </source>
</evidence>
<evidence type="ECO:0000256" key="1">
    <source>
        <dbReference type="ARBA" id="ARBA00009437"/>
    </source>
</evidence>
<sequence length="209" mass="22482">MDRLDAMRMLVASAEAGSLSAASRRLGVPLPTLSRRIADLEARLGARLLVRSSRGLVPTEAGAAYLVAARRILDDVEDAERAAAGEWRVPRGELVVTSPVVFGRLHVLPVTVAFLAAYPEIDVRLVLSDRNVGIVDEHIDVALRIGPLRDSALRAIHVGDVRRIAVASPDVLERDGVPLVPSDLASRPCIGFEGISADREWVFSTPDGE</sequence>
<dbReference type="FunFam" id="1.10.10.10:FF:000001">
    <property type="entry name" value="LysR family transcriptional regulator"/>
    <property type="match status" value="1"/>
</dbReference>
<dbReference type="RefSeq" id="WP_165359774.1">
    <property type="nucleotide sequence ID" value="NZ_QYBB01000171.1"/>
</dbReference>
<dbReference type="PANTHER" id="PTHR30537:SF5">
    <property type="entry name" value="HTH-TYPE TRANSCRIPTIONAL ACTIVATOR TTDR-RELATED"/>
    <property type="match status" value="1"/>
</dbReference>
<dbReference type="Pfam" id="PF00126">
    <property type="entry name" value="HTH_1"/>
    <property type="match status" value="1"/>
</dbReference>
<dbReference type="GO" id="GO:0043565">
    <property type="term" value="F:sequence-specific DNA binding"/>
    <property type="evidence" value="ECO:0007669"/>
    <property type="project" value="TreeGrafter"/>
</dbReference>
<keyword evidence="3" id="KW-0238">DNA-binding</keyword>
<dbReference type="PROSITE" id="PS50931">
    <property type="entry name" value="HTH_LYSR"/>
    <property type="match status" value="1"/>
</dbReference>
<reference evidence="6 7" key="2">
    <citation type="submission" date="2019-02" db="EMBL/GenBank/DDBJ databases">
        <title>'Lichenibacterium ramalinii' gen. nov. sp. nov., 'Lichenibacterium minor' gen. nov. sp. nov.</title>
        <authorList>
            <person name="Pankratov T."/>
        </authorList>
    </citation>
    <scope>NUCLEOTIDE SEQUENCE [LARGE SCALE GENOMIC DNA]</scope>
    <source>
        <strain evidence="6 7">RmlP026</strain>
    </source>
</reference>
<dbReference type="InterPro" id="IPR036388">
    <property type="entry name" value="WH-like_DNA-bd_sf"/>
</dbReference>
<dbReference type="Gene3D" id="1.10.10.10">
    <property type="entry name" value="Winged helix-like DNA-binding domain superfamily/Winged helix DNA-binding domain"/>
    <property type="match status" value="1"/>
</dbReference>
<keyword evidence="4" id="KW-0804">Transcription</keyword>
<proteinExistence type="inferred from homology"/>
<dbReference type="InterPro" id="IPR036390">
    <property type="entry name" value="WH_DNA-bd_sf"/>
</dbReference>
<comment type="caution">
    <text evidence="6">The sequence shown here is derived from an EMBL/GenBank/DDBJ whole genome shotgun (WGS) entry which is preliminary data.</text>
</comment>
<evidence type="ECO:0000256" key="2">
    <source>
        <dbReference type="ARBA" id="ARBA00023015"/>
    </source>
</evidence>
<feature type="domain" description="HTH lysR-type" evidence="5">
    <location>
        <begin position="1"/>
        <end position="59"/>
    </location>
</feature>
<dbReference type="GO" id="GO:0006351">
    <property type="term" value="P:DNA-templated transcription"/>
    <property type="evidence" value="ECO:0007669"/>
    <property type="project" value="TreeGrafter"/>
</dbReference>
<dbReference type="PANTHER" id="PTHR30537">
    <property type="entry name" value="HTH-TYPE TRANSCRIPTIONAL REGULATOR"/>
    <property type="match status" value="1"/>
</dbReference>
<protein>
    <submittedName>
        <fullName evidence="6">LysR family transcriptional regulator</fullName>
    </submittedName>
</protein>
<comment type="similarity">
    <text evidence="1">Belongs to the LysR transcriptional regulatory family.</text>
</comment>
<feature type="non-terminal residue" evidence="6">
    <location>
        <position position="209"/>
    </location>
</feature>
<dbReference type="Pfam" id="PF03466">
    <property type="entry name" value="LysR_substrate"/>
    <property type="match status" value="1"/>
</dbReference>